<proteinExistence type="inferred from homology"/>
<evidence type="ECO:0000256" key="4">
    <source>
        <dbReference type="ARBA" id="ARBA00022729"/>
    </source>
</evidence>
<dbReference type="AlphaFoldDB" id="A0A165VE27"/>
<keyword evidence="7" id="KW-1015">Disulfide bond</keyword>
<dbReference type="Proteomes" id="UP000076761">
    <property type="component" value="Unassembled WGS sequence"/>
</dbReference>
<dbReference type="InterPro" id="IPR000743">
    <property type="entry name" value="Glyco_hydro_28"/>
</dbReference>
<evidence type="ECO:0000313" key="18">
    <source>
        <dbReference type="EMBL" id="KZT29541.1"/>
    </source>
</evidence>
<keyword evidence="3" id="KW-0964">Secreted</keyword>
<evidence type="ECO:0000256" key="15">
    <source>
        <dbReference type="ARBA" id="ARBA00048766"/>
    </source>
</evidence>
<dbReference type="InParanoid" id="A0A165VE27"/>
<dbReference type="EC" id="3.2.1.67" evidence="12"/>
<evidence type="ECO:0000256" key="13">
    <source>
        <dbReference type="ARBA" id="ARBA00041474"/>
    </source>
</evidence>
<evidence type="ECO:0000256" key="2">
    <source>
        <dbReference type="ARBA" id="ARBA00008834"/>
    </source>
</evidence>
<dbReference type="EMBL" id="KV425554">
    <property type="protein sequence ID" value="KZT29541.1"/>
    <property type="molecule type" value="Genomic_DNA"/>
</dbReference>
<comment type="similarity">
    <text evidence="2 16">Belongs to the glycosyl hydrolase 28 family.</text>
</comment>
<keyword evidence="8" id="KW-0325">Glycoprotein</keyword>
<evidence type="ECO:0000256" key="3">
    <source>
        <dbReference type="ARBA" id="ARBA00022525"/>
    </source>
</evidence>
<dbReference type="STRING" id="1314782.A0A165VE27"/>
<dbReference type="PANTHER" id="PTHR31736">
    <property type="match status" value="1"/>
</dbReference>
<evidence type="ECO:0000256" key="12">
    <source>
        <dbReference type="ARBA" id="ARBA00038933"/>
    </source>
</evidence>
<evidence type="ECO:0000256" key="5">
    <source>
        <dbReference type="ARBA" id="ARBA00022737"/>
    </source>
</evidence>
<keyword evidence="5" id="KW-0677">Repeat</keyword>
<reference evidence="18 19" key="1">
    <citation type="journal article" date="2016" name="Mol. Biol. Evol.">
        <title>Comparative Genomics of Early-Diverging Mushroom-Forming Fungi Provides Insights into the Origins of Lignocellulose Decay Capabilities.</title>
        <authorList>
            <person name="Nagy L.G."/>
            <person name="Riley R."/>
            <person name="Tritt A."/>
            <person name="Adam C."/>
            <person name="Daum C."/>
            <person name="Floudas D."/>
            <person name="Sun H."/>
            <person name="Yadav J.S."/>
            <person name="Pangilinan J."/>
            <person name="Larsson K.H."/>
            <person name="Matsuura K."/>
            <person name="Barry K."/>
            <person name="Labutti K."/>
            <person name="Kuo R."/>
            <person name="Ohm R.A."/>
            <person name="Bhattacharya S.S."/>
            <person name="Shirouzu T."/>
            <person name="Yoshinaga Y."/>
            <person name="Martin F.M."/>
            <person name="Grigoriev I.V."/>
            <person name="Hibbett D.S."/>
        </authorList>
    </citation>
    <scope>NUCLEOTIDE SEQUENCE [LARGE SCALE GENOMIC DNA]</scope>
    <source>
        <strain evidence="18 19">HHB14362 ss-1</strain>
    </source>
</reference>
<dbReference type="GO" id="GO:0005975">
    <property type="term" value="P:carbohydrate metabolic process"/>
    <property type="evidence" value="ECO:0007669"/>
    <property type="project" value="InterPro"/>
</dbReference>
<evidence type="ECO:0000313" key="19">
    <source>
        <dbReference type="Proteomes" id="UP000076761"/>
    </source>
</evidence>
<evidence type="ECO:0000256" key="16">
    <source>
        <dbReference type="RuleBase" id="RU361169"/>
    </source>
</evidence>
<dbReference type="GO" id="GO:0071555">
    <property type="term" value="P:cell wall organization"/>
    <property type="evidence" value="ECO:0007669"/>
    <property type="project" value="UniProtKB-KW"/>
</dbReference>
<comment type="function">
    <text evidence="11">Specific in hydrolyzing the terminal glycosidic bond of polygalacturonic acid and oligogalacturonates.</text>
</comment>
<dbReference type="Pfam" id="PF00295">
    <property type="entry name" value="Glyco_hydro_28"/>
    <property type="match status" value="1"/>
</dbReference>
<evidence type="ECO:0000256" key="9">
    <source>
        <dbReference type="ARBA" id="ARBA00023295"/>
    </source>
</evidence>
<dbReference type="InterPro" id="IPR011050">
    <property type="entry name" value="Pectin_lyase_fold/virulence"/>
</dbReference>
<evidence type="ECO:0000256" key="7">
    <source>
        <dbReference type="ARBA" id="ARBA00023157"/>
    </source>
</evidence>
<dbReference type="GO" id="GO:0004650">
    <property type="term" value="F:polygalacturonase activity"/>
    <property type="evidence" value="ECO:0007669"/>
    <property type="project" value="InterPro"/>
</dbReference>
<accession>A0A165VE27</accession>
<sequence>MALSLLAVLAAAALVVAQTSDPCTVIHSADSDDSQAVYTTISSCPAGQPIVFAPNTTYNIFTPLVLNSSDLTLSIQGNLSLPTNITQVQAAVNASSNGFWFYFTGSRVNVTGSPDPYNGWIESHGQQWWDASNQVARPHLWGFAVDGGYMYSLKFLQPVAWTVSLSGANNVYVGNILIDARSTGGFPFNTDGFDATGSNLLIEDSVIWNGDDAFAVGQNSIGSTNITFRRAFVGFQSHGLSIGSLGKDPAEPANVSDILVEDVFLENTLYAARFKSWAGGTGLAKNVMYRNIGVKNVTFPLYLTQSYVDQNSPGALRVNNASVLMQNFTYENFFGDINTFHPGDGSCVTDPCWYRFLLPVFRPYYEPGADGTQAAILRCNANACSDFTIRNVHLRPQSGVPATILCNNPPVDSRDLGIVCQNGTFVETGQ</sequence>
<comment type="subcellular location">
    <subcellularLocation>
        <location evidence="1">Secreted</location>
    </subcellularLocation>
</comment>
<dbReference type="OrthoDB" id="187139at2759"/>
<dbReference type="SUPFAM" id="SSF51126">
    <property type="entry name" value="Pectin lyase-like"/>
    <property type="match status" value="1"/>
</dbReference>
<evidence type="ECO:0000256" key="6">
    <source>
        <dbReference type="ARBA" id="ARBA00022801"/>
    </source>
</evidence>
<protein>
    <recommendedName>
        <fullName evidence="12">galacturonan 1,4-alpha-galacturonidase</fullName>
        <ecNumber evidence="12">3.2.1.67</ecNumber>
    </recommendedName>
    <alternativeName>
        <fullName evidence="13">Galacturan 1,4-alpha-galacturonidase C</fullName>
    </alternativeName>
    <alternativeName>
        <fullName evidence="14">Poly(1,4-alpha-D-galacturonide)galacturonohydrolase C</fullName>
    </alternativeName>
</protein>
<dbReference type="GO" id="GO:0005576">
    <property type="term" value="C:extracellular region"/>
    <property type="evidence" value="ECO:0007669"/>
    <property type="project" value="UniProtKB-SubCell"/>
</dbReference>
<dbReference type="InterPro" id="IPR012334">
    <property type="entry name" value="Pectin_lyas_fold"/>
</dbReference>
<feature type="signal peptide" evidence="17">
    <location>
        <begin position="1"/>
        <end position="17"/>
    </location>
</feature>
<gene>
    <name evidence="18" type="ORF">NEOLEDRAFT_1154005</name>
</gene>
<evidence type="ECO:0000256" key="14">
    <source>
        <dbReference type="ARBA" id="ARBA00042262"/>
    </source>
</evidence>
<keyword evidence="9 16" id="KW-0326">Glycosidase</keyword>
<name>A0A165VE27_9AGAM</name>
<dbReference type="Gene3D" id="2.160.20.10">
    <property type="entry name" value="Single-stranded right-handed beta-helix, Pectin lyase-like"/>
    <property type="match status" value="1"/>
</dbReference>
<keyword evidence="19" id="KW-1185">Reference proteome</keyword>
<dbReference type="GO" id="GO:0047911">
    <property type="term" value="F:galacturan 1,4-alpha-galacturonidase activity"/>
    <property type="evidence" value="ECO:0007669"/>
    <property type="project" value="UniProtKB-EC"/>
</dbReference>
<dbReference type="PANTHER" id="PTHR31736:SF11">
    <property type="entry name" value="EXOPOLYGALACTURONASE C-RELATED"/>
    <property type="match status" value="1"/>
</dbReference>
<feature type="chain" id="PRO_5007868161" description="galacturonan 1,4-alpha-galacturonidase" evidence="17">
    <location>
        <begin position="18"/>
        <end position="430"/>
    </location>
</feature>
<evidence type="ECO:0000256" key="10">
    <source>
        <dbReference type="ARBA" id="ARBA00023316"/>
    </source>
</evidence>
<evidence type="ECO:0000256" key="11">
    <source>
        <dbReference type="ARBA" id="ARBA00037312"/>
    </source>
</evidence>
<comment type="catalytic activity">
    <reaction evidence="15">
        <text>[(1-&gt;4)-alpha-D-galacturonosyl](n) + H2O = alpha-D-galacturonate + [(1-&gt;4)-alpha-D-galacturonosyl](n-1)</text>
        <dbReference type="Rhea" id="RHEA:14117"/>
        <dbReference type="Rhea" id="RHEA-COMP:14570"/>
        <dbReference type="Rhea" id="RHEA-COMP:14572"/>
        <dbReference type="ChEBI" id="CHEBI:15377"/>
        <dbReference type="ChEBI" id="CHEBI:58658"/>
        <dbReference type="ChEBI" id="CHEBI:140523"/>
        <dbReference type="EC" id="3.2.1.67"/>
    </reaction>
</comment>
<evidence type="ECO:0000256" key="17">
    <source>
        <dbReference type="SAM" id="SignalP"/>
    </source>
</evidence>
<organism evidence="18 19">
    <name type="scientific">Neolentinus lepideus HHB14362 ss-1</name>
    <dbReference type="NCBI Taxonomy" id="1314782"/>
    <lineage>
        <taxon>Eukaryota</taxon>
        <taxon>Fungi</taxon>
        <taxon>Dikarya</taxon>
        <taxon>Basidiomycota</taxon>
        <taxon>Agaricomycotina</taxon>
        <taxon>Agaricomycetes</taxon>
        <taxon>Gloeophyllales</taxon>
        <taxon>Gloeophyllaceae</taxon>
        <taxon>Neolentinus</taxon>
    </lineage>
</organism>
<keyword evidence="10" id="KW-0961">Cell wall biogenesis/degradation</keyword>
<keyword evidence="4 17" id="KW-0732">Signal</keyword>
<evidence type="ECO:0000256" key="8">
    <source>
        <dbReference type="ARBA" id="ARBA00023180"/>
    </source>
</evidence>
<keyword evidence="6 16" id="KW-0378">Hydrolase</keyword>
<evidence type="ECO:0000256" key="1">
    <source>
        <dbReference type="ARBA" id="ARBA00004613"/>
    </source>
</evidence>